<name>A0AA39XW78_9PEZI</name>
<gene>
    <name evidence="3" type="ORF">B0T16DRAFT_214279</name>
</gene>
<keyword evidence="4" id="KW-1185">Reference proteome</keyword>
<keyword evidence="2" id="KW-0812">Transmembrane</keyword>
<sequence length="252" mass="26410">MERVISAEFCQQGYTVTSFDTFLDCCPPTGSCLVGITCSTGYAVWTVLTSPAISKTTKLECAANAIVPVITGCLTSYLYQAQTSGSTSARSLMVGCGYIGLPGQVRSPRYFRTLTPGAEVNISTPTYPVGQLPDSRFVTFSDTTITLAEIPSRTGSTTGTATTGGLKTVLSSNGGPTPTDKVSPSQSTASGDGSPSTPNDNSSSEMSRSDKIAIGVGIGIGLPTVLIGLLAWFYPRQRWGEKLRRRNSTATT</sequence>
<reference evidence="3" key="1">
    <citation type="submission" date="2023-06" db="EMBL/GenBank/DDBJ databases">
        <title>Genome-scale phylogeny and comparative genomics of the fungal order Sordariales.</title>
        <authorList>
            <consortium name="Lawrence Berkeley National Laboratory"/>
            <person name="Hensen N."/>
            <person name="Bonometti L."/>
            <person name="Westerberg I."/>
            <person name="Brannstrom I.O."/>
            <person name="Guillou S."/>
            <person name="Cros-Aarteil S."/>
            <person name="Calhoun S."/>
            <person name="Haridas S."/>
            <person name="Kuo A."/>
            <person name="Mondo S."/>
            <person name="Pangilinan J."/>
            <person name="Riley R."/>
            <person name="Labutti K."/>
            <person name="Andreopoulos B."/>
            <person name="Lipzen A."/>
            <person name="Chen C."/>
            <person name="Yanf M."/>
            <person name="Daum C."/>
            <person name="Ng V."/>
            <person name="Clum A."/>
            <person name="Steindorff A."/>
            <person name="Ohm R."/>
            <person name="Martin F."/>
            <person name="Silar P."/>
            <person name="Natvig D."/>
            <person name="Lalanne C."/>
            <person name="Gautier V."/>
            <person name="Ament-Velasquez S.L."/>
            <person name="Kruys A."/>
            <person name="Hutchinson M.I."/>
            <person name="Powell A.J."/>
            <person name="Barry K."/>
            <person name="Miller A.N."/>
            <person name="Grigoriev I.V."/>
            <person name="Debuchy R."/>
            <person name="Gladieux P."/>
            <person name="Thoren M.H."/>
            <person name="Johannesson H."/>
        </authorList>
    </citation>
    <scope>NUCLEOTIDE SEQUENCE</scope>
    <source>
        <strain evidence="3">SMH2532-1</strain>
    </source>
</reference>
<evidence type="ECO:0000313" key="3">
    <source>
        <dbReference type="EMBL" id="KAK0641402.1"/>
    </source>
</evidence>
<keyword evidence="2" id="KW-0472">Membrane</keyword>
<feature type="transmembrane region" description="Helical" evidence="2">
    <location>
        <begin position="212"/>
        <end position="234"/>
    </location>
</feature>
<feature type="compositionally biased region" description="Low complexity" evidence="1">
    <location>
        <begin position="154"/>
        <end position="168"/>
    </location>
</feature>
<proteinExistence type="predicted"/>
<comment type="caution">
    <text evidence="3">The sequence shown here is derived from an EMBL/GenBank/DDBJ whole genome shotgun (WGS) entry which is preliminary data.</text>
</comment>
<dbReference type="Proteomes" id="UP001174936">
    <property type="component" value="Unassembled WGS sequence"/>
</dbReference>
<evidence type="ECO:0000256" key="1">
    <source>
        <dbReference type="SAM" id="MobiDB-lite"/>
    </source>
</evidence>
<feature type="compositionally biased region" description="Polar residues" evidence="1">
    <location>
        <begin position="169"/>
        <end position="206"/>
    </location>
</feature>
<accession>A0AA39XW78</accession>
<evidence type="ECO:0000256" key="2">
    <source>
        <dbReference type="SAM" id="Phobius"/>
    </source>
</evidence>
<dbReference type="AlphaFoldDB" id="A0AA39XW78"/>
<keyword evidence="2" id="KW-1133">Transmembrane helix</keyword>
<dbReference type="EMBL" id="JAULSV010000006">
    <property type="protein sequence ID" value="KAK0641402.1"/>
    <property type="molecule type" value="Genomic_DNA"/>
</dbReference>
<evidence type="ECO:0000313" key="4">
    <source>
        <dbReference type="Proteomes" id="UP001174936"/>
    </source>
</evidence>
<organism evidence="3 4">
    <name type="scientific">Cercophora newfieldiana</name>
    <dbReference type="NCBI Taxonomy" id="92897"/>
    <lineage>
        <taxon>Eukaryota</taxon>
        <taxon>Fungi</taxon>
        <taxon>Dikarya</taxon>
        <taxon>Ascomycota</taxon>
        <taxon>Pezizomycotina</taxon>
        <taxon>Sordariomycetes</taxon>
        <taxon>Sordariomycetidae</taxon>
        <taxon>Sordariales</taxon>
        <taxon>Lasiosphaeriaceae</taxon>
        <taxon>Cercophora</taxon>
    </lineage>
</organism>
<feature type="region of interest" description="Disordered" evidence="1">
    <location>
        <begin position="151"/>
        <end position="208"/>
    </location>
</feature>
<protein>
    <submittedName>
        <fullName evidence="3">Uncharacterized protein</fullName>
    </submittedName>
</protein>